<evidence type="ECO:0008006" key="6">
    <source>
        <dbReference type="Google" id="ProtNLM"/>
    </source>
</evidence>
<name>A0A9X1S2A5_9MICO</name>
<comment type="caution">
    <text evidence="4">The sequence shown here is derived from an EMBL/GenBank/DDBJ whole genome shotgun (WGS) entry which is preliminary data.</text>
</comment>
<comment type="caution">
    <text evidence="3">Lacks conserved residue(s) required for the propagation of feature annotation.</text>
</comment>
<dbReference type="RefSeq" id="WP_229384459.1">
    <property type="nucleotide sequence ID" value="NZ_JAGTTN010000003.1"/>
</dbReference>
<keyword evidence="2" id="KW-0378">Hydrolase</keyword>
<sequence>MIETVLGPVAPEELGVVSTNEHVLTDSRHLLRPTREGAALEGPIRPEILGDLRWSWMSLADNLTLDSEPDAVAELSGAAQAGLGTIVEATSWGMGPSHARLADISRASGVRIVAAYGTYIDKTLPAPWRDLAEADVERAFTRALTEEVPGTGFRAGLLGLMGTSAEITPAERRALRAAARAAAEAGAAVSIRLDGAARRGPEVAEILTGQGLPASRILFCNMDKVLDDDYVRDVSDTGAVVEFAFGSEHHFADRARDATDTERLDFLTRLLDDRPNAAVTLSCSVWTKGQLSRHGGMGYGHVVKRVAPALHRLGVSDERLHTMLVRTPAELLDRTEYIS</sequence>
<evidence type="ECO:0000313" key="4">
    <source>
        <dbReference type="EMBL" id="MCC2032486.1"/>
    </source>
</evidence>
<dbReference type="EMBL" id="JAGTTN010000003">
    <property type="protein sequence ID" value="MCC2032486.1"/>
    <property type="molecule type" value="Genomic_DNA"/>
</dbReference>
<keyword evidence="5" id="KW-1185">Reference proteome</keyword>
<evidence type="ECO:0000256" key="2">
    <source>
        <dbReference type="ARBA" id="ARBA00022801"/>
    </source>
</evidence>
<keyword evidence="1" id="KW-0479">Metal-binding</keyword>
<dbReference type="SUPFAM" id="SSF51556">
    <property type="entry name" value="Metallo-dependent hydrolases"/>
    <property type="match status" value="1"/>
</dbReference>
<dbReference type="GO" id="GO:0008270">
    <property type="term" value="F:zinc ion binding"/>
    <property type="evidence" value="ECO:0007669"/>
    <property type="project" value="InterPro"/>
</dbReference>
<dbReference type="GO" id="GO:0016787">
    <property type="term" value="F:hydrolase activity"/>
    <property type="evidence" value="ECO:0007669"/>
    <property type="project" value="UniProtKB-KW"/>
</dbReference>
<dbReference type="PROSITE" id="PS51347">
    <property type="entry name" value="PHOSPHOTRIESTERASE_2"/>
    <property type="match status" value="1"/>
</dbReference>
<evidence type="ECO:0000256" key="3">
    <source>
        <dbReference type="PROSITE-ProRule" id="PRU00679"/>
    </source>
</evidence>
<dbReference type="PANTHER" id="PTHR10819:SF3">
    <property type="entry name" value="PHOSPHOTRIESTERASE-RELATED PROTEIN"/>
    <property type="match status" value="1"/>
</dbReference>
<proteinExistence type="inferred from homology"/>
<accession>A0A9X1S2A5</accession>
<dbReference type="InterPro" id="IPR032466">
    <property type="entry name" value="Metal_Hydrolase"/>
</dbReference>
<protein>
    <recommendedName>
        <fullName evidence="6">Phosphotriesterase</fullName>
    </recommendedName>
</protein>
<dbReference type="AlphaFoldDB" id="A0A9X1S2A5"/>
<dbReference type="Gene3D" id="3.20.20.140">
    <property type="entry name" value="Metal-dependent hydrolases"/>
    <property type="match status" value="1"/>
</dbReference>
<evidence type="ECO:0000313" key="5">
    <source>
        <dbReference type="Proteomes" id="UP001139354"/>
    </source>
</evidence>
<dbReference type="Proteomes" id="UP001139354">
    <property type="component" value="Unassembled WGS sequence"/>
</dbReference>
<comment type="similarity">
    <text evidence="3">Belongs to the metallo-dependent hydrolases superfamily. Phosphotriesterase family.</text>
</comment>
<gene>
    <name evidence="4" type="ORF">KEC57_09890</name>
</gene>
<evidence type="ECO:0000256" key="1">
    <source>
        <dbReference type="ARBA" id="ARBA00022723"/>
    </source>
</evidence>
<dbReference type="InterPro" id="IPR001559">
    <property type="entry name" value="Phosphotriesterase"/>
</dbReference>
<organism evidence="4 5">
    <name type="scientific">Microbacterium allomyrinae</name>
    <dbReference type="NCBI Taxonomy" id="2830666"/>
    <lineage>
        <taxon>Bacteria</taxon>
        <taxon>Bacillati</taxon>
        <taxon>Actinomycetota</taxon>
        <taxon>Actinomycetes</taxon>
        <taxon>Micrococcales</taxon>
        <taxon>Microbacteriaceae</taxon>
        <taxon>Microbacterium</taxon>
    </lineage>
</organism>
<dbReference type="Pfam" id="PF02126">
    <property type="entry name" value="PTE"/>
    <property type="match status" value="1"/>
</dbReference>
<dbReference type="PANTHER" id="PTHR10819">
    <property type="entry name" value="PHOSPHOTRIESTERASE-RELATED"/>
    <property type="match status" value="1"/>
</dbReference>
<reference evidence="4" key="1">
    <citation type="submission" date="2021-04" db="EMBL/GenBank/DDBJ databases">
        <title>Microbacterium tenobrionis sp. nov. and Microbacterium allomyrinae sp. nov., isolated from larvae of Tenobrio molitor and Allomyrina dichotoma, respectively.</title>
        <authorList>
            <person name="Lee S.D."/>
        </authorList>
    </citation>
    <scope>NUCLEOTIDE SEQUENCE</scope>
    <source>
        <strain evidence="4">BWT-G7</strain>
    </source>
</reference>